<dbReference type="KEGG" id="mela:C6568_17380"/>
<accession>A0A2R3QGG6</accession>
<reference evidence="1 2" key="1">
    <citation type="submission" date="2018-03" db="EMBL/GenBank/DDBJ databases">
        <title>Genome sequencing of Melaminivora sp.</title>
        <authorList>
            <person name="Kim S.-J."/>
            <person name="Heo J."/>
            <person name="Ahn J.-H."/>
            <person name="Kwon S.-W."/>
        </authorList>
    </citation>
    <scope>NUCLEOTIDE SEQUENCE [LARGE SCALE GENOMIC DNA]</scope>
    <source>
        <strain evidence="1 2">SC2-9</strain>
    </source>
</reference>
<organism evidence="1 2">
    <name type="scientific">Melaminivora suipulveris</name>
    <dbReference type="NCBI Taxonomy" id="2109913"/>
    <lineage>
        <taxon>Bacteria</taxon>
        <taxon>Pseudomonadati</taxon>
        <taxon>Pseudomonadota</taxon>
        <taxon>Betaproteobacteria</taxon>
        <taxon>Burkholderiales</taxon>
        <taxon>Comamonadaceae</taxon>
        <taxon>Melaminivora</taxon>
    </lineage>
</organism>
<keyword evidence="2" id="KW-1185">Reference proteome</keyword>
<dbReference type="RefSeq" id="WP_106685190.1">
    <property type="nucleotide sequence ID" value="NZ_CP027667.1"/>
</dbReference>
<dbReference type="AlphaFoldDB" id="A0A2R3QGG6"/>
<dbReference type="Proteomes" id="UP000237925">
    <property type="component" value="Chromosome"/>
</dbReference>
<evidence type="ECO:0000313" key="2">
    <source>
        <dbReference type="Proteomes" id="UP000237925"/>
    </source>
</evidence>
<evidence type="ECO:0000313" key="1">
    <source>
        <dbReference type="EMBL" id="AVO50797.1"/>
    </source>
</evidence>
<gene>
    <name evidence="1" type="ORF">C6568_17380</name>
</gene>
<proteinExistence type="predicted"/>
<sequence length="134" mass="14109">MPATDNNACAPGEAAALRAALRLTLAALRKALADGCAIQQHDCLNLAGQAWSYDGICAAAADALDGADQPQGGRAVPTMSADQCEMFEQASDALADAEHYRQRGDFKAARLHAVQYLCHVAMLEKLAILQGDQP</sequence>
<name>A0A2R3QGG6_9BURK</name>
<dbReference type="EMBL" id="CP027667">
    <property type="protein sequence ID" value="AVO50797.1"/>
    <property type="molecule type" value="Genomic_DNA"/>
</dbReference>
<protein>
    <submittedName>
        <fullName evidence="1">Uncharacterized protein</fullName>
    </submittedName>
</protein>